<dbReference type="Gene3D" id="1.10.1070.11">
    <property type="entry name" value="Phosphatidylinositol 3-/4-kinase, catalytic domain"/>
    <property type="match status" value="1"/>
</dbReference>
<dbReference type="GO" id="GO:0016303">
    <property type="term" value="F:1-phosphatidylinositol-3-kinase activity"/>
    <property type="evidence" value="ECO:0007669"/>
    <property type="project" value="UniProtKB-EC"/>
</dbReference>
<dbReference type="SUPFAM" id="SSF48371">
    <property type="entry name" value="ARM repeat"/>
    <property type="match status" value="1"/>
</dbReference>
<evidence type="ECO:0000259" key="7">
    <source>
        <dbReference type="PROSITE" id="PS50290"/>
    </source>
</evidence>
<dbReference type="InterPro" id="IPR000403">
    <property type="entry name" value="PI3/4_kinase_cat_dom"/>
</dbReference>
<evidence type="ECO:0000256" key="5">
    <source>
        <dbReference type="ARBA" id="ARBA00022777"/>
    </source>
</evidence>
<evidence type="ECO:0000256" key="2">
    <source>
        <dbReference type="ARBA" id="ARBA00012073"/>
    </source>
</evidence>
<dbReference type="InterPro" id="IPR042236">
    <property type="entry name" value="PI3K_accessory_sf"/>
</dbReference>
<keyword evidence="4" id="KW-0547">Nucleotide-binding</keyword>
<dbReference type="EC" id="2.7.1.137" evidence="2"/>
<dbReference type="GO" id="GO:0005737">
    <property type="term" value="C:cytoplasm"/>
    <property type="evidence" value="ECO:0007669"/>
    <property type="project" value="TreeGrafter"/>
</dbReference>
<dbReference type="InterPro" id="IPR015433">
    <property type="entry name" value="PI3/4_kinase"/>
</dbReference>
<dbReference type="SMART" id="SM00146">
    <property type="entry name" value="PI3Kc"/>
    <property type="match status" value="1"/>
</dbReference>
<dbReference type="Pfam" id="PF00454">
    <property type="entry name" value="PI3_PI4_kinase"/>
    <property type="match status" value="1"/>
</dbReference>
<dbReference type="PROSITE" id="PS50290">
    <property type="entry name" value="PI3_4_KINASE_3"/>
    <property type="match status" value="1"/>
</dbReference>
<dbReference type="GO" id="GO:0050920">
    <property type="term" value="P:regulation of chemotaxis"/>
    <property type="evidence" value="ECO:0007669"/>
    <property type="project" value="UniProtKB-ARBA"/>
</dbReference>
<dbReference type="InterPro" id="IPR011009">
    <property type="entry name" value="Kinase-like_dom_sf"/>
</dbReference>
<evidence type="ECO:0000256" key="6">
    <source>
        <dbReference type="ARBA" id="ARBA00022840"/>
    </source>
</evidence>
<dbReference type="PANTHER" id="PTHR10048:SF118">
    <property type="entry name" value="PI-3 KINASE"/>
    <property type="match status" value="1"/>
</dbReference>
<dbReference type="Pfam" id="PF00613">
    <property type="entry name" value="PI3Ka"/>
    <property type="match status" value="1"/>
</dbReference>
<evidence type="ECO:0000256" key="1">
    <source>
        <dbReference type="ARBA" id="ARBA00001498"/>
    </source>
</evidence>
<dbReference type="FunFam" id="3.30.1010.10:FF:000008">
    <property type="entry name" value="Phosphatidylinositol 4,5-bisphosphate 3-kinase catalytic subunit gamma"/>
    <property type="match status" value="1"/>
</dbReference>
<evidence type="ECO:0000313" key="9">
    <source>
        <dbReference type="EMBL" id="JAP78647.1"/>
    </source>
</evidence>
<accession>A0A131YI63</accession>
<dbReference type="InterPro" id="IPR001263">
    <property type="entry name" value="PI3K_accessory_dom"/>
</dbReference>
<dbReference type="CDD" id="cd05165">
    <property type="entry name" value="PI3Kc_I"/>
    <property type="match status" value="1"/>
</dbReference>
<dbReference type="FunFam" id="1.10.1070.11:FF:000001">
    <property type="entry name" value="Phosphatidylinositol 4,5-bisphosphate 3-kinase catalytic subunit"/>
    <property type="match status" value="1"/>
</dbReference>
<dbReference type="GO" id="GO:0005942">
    <property type="term" value="C:phosphatidylinositol 3-kinase complex"/>
    <property type="evidence" value="ECO:0007669"/>
    <property type="project" value="TreeGrafter"/>
</dbReference>
<dbReference type="InterPro" id="IPR016024">
    <property type="entry name" value="ARM-type_fold"/>
</dbReference>
<dbReference type="SUPFAM" id="SSF56112">
    <property type="entry name" value="Protein kinase-like (PK-like)"/>
    <property type="match status" value="1"/>
</dbReference>
<dbReference type="GO" id="GO:0016477">
    <property type="term" value="P:cell migration"/>
    <property type="evidence" value="ECO:0007669"/>
    <property type="project" value="TreeGrafter"/>
</dbReference>
<feature type="domain" description="PI3K/PI4K catalytic" evidence="7">
    <location>
        <begin position="145"/>
        <end position="426"/>
    </location>
</feature>
<dbReference type="PROSITE" id="PS00915">
    <property type="entry name" value="PI3_4_KINASE_1"/>
    <property type="match status" value="1"/>
</dbReference>
<keyword evidence="5 9" id="KW-0418">Kinase</keyword>
<dbReference type="InterPro" id="IPR018936">
    <property type="entry name" value="PI3/4_kinase_CS"/>
</dbReference>
<reference evidence="9" key="1">
    <citation type="journal article" date="2016" name="Ticks Tick Borne Dis.">
        <title>De novo assembly and annotation of the salivary gland transcriptome of Rhipicephalus appendiculatus male and female ticks during blood feeding.</title>
        <authorList>
            <person name="de Castro M.H."/>
            <person name="de Klerk D."/>
            <person name="Pienaar R."/>
            <person name="Latif A.A."/>
            <person name="Rees D.J."/>
            <person name="Mans B.J."/>
        </authorList>
    </citation>
    <scope>NUCLEOTIDE SEQUENCE</scope>
    <source>
        <tissue evidence="9">Salivary glands</tissue>
    </source>
</reference>
<dbReference type="Gene3D" id="3.30.1010.10">
    <property type="entry name" value="Phosphatidylinositol 3-kinase Catalytic Subunit, Chain A, domain 4"/>
    <property type="match status" value="1"/>
</dbReference>
<name>A0A131YI63_RHIAP</name>
<dbReference type="GO" id="GO:0005886">
    <property type="term" value="C:plasma membrane"/>
    <property type="evidence" value="ECO:0007669"/>
    <property type="project" value="TreeGrafter"/>
</dbReference>
<dbReference type="EMBL" id="GEDV01009910">
    <property type="protein sequence ID" value="JAP78647.1"/>
    <property type="molecule type" value="Transcribed_RNA"/>
</dbReference>
<dbReference type="GO" id="GO:0035005">
    <property type="term" value="F:1-phosphatidylinositol-4-phosphate 3-kinase activity"/>
    <property type="evidence" value="ECO:0007669"/>
    <property type="project" value="TreeGrafter"/>
</dbReference>
<dbReference type="InterPro" id="IPR036940">
    <property type="entry name" value="PI3/4_kinase_cat_sf"/>
</dbReference>
<keyword evidence="3" id="KW-0808">Transferase</keyword>
<dbReference type="GO" id="GO:0032060">
    <property type="term" value="P:bleb assembly"/>
    <property type="evidence" value="ECO:0007669"/>
    <property type="project" value="UniProtKB-ARBA"/>
</dbReference>
<dbReference type="GO" id="GO:0048015">
    <property type="term" value="P:phosphatidylinositol-mediated signaling"/>
    <property type="evidence" value="ECO:0007669"/>
    <property type="project" value="TreeGrafter"/>
</dbReference>
<sequence>MDDEELSLYLLQLVQALKHESYLECDLVKFLLERALKNRHIGHQMFWLLRCEMHVAALSVKFGLILEAYCHGAPEHREALLRQAEALFKLRTLGEQVHLEASKRKDSRDKLVASMQESMSKETFRATFRNLCSPLDPCHVFSCIKPEKCRFMDSKMKPLWLVFENSDSAAEDIALIFKYGDDLRQDMLTLQMIRIMDKIWKDEGYDFRMIPYQCLSTDHNVGLIEVVRRSNTIANIQKMHNSSATSAFKKGSLLAWIKDHNKTPESLKKAVENFTLSCAGYCVATYVLGVADRHSDNIMIKANGELFHIDYGHILGKFKEKFGIKRERVPFVLTHDFVHVITHGRRNKSSSFNRFQQLCEEAFIILRRHGSLIISLFAMMLTTGMPELTSEKDLDYLRDTLVLDYSEGDALAHFRAKFEEALSNSWTTSINWFAHNISKDNK</sequence>
<comment type="catalytic activity">
    <reaction evidence="1">
        <text>a 1,2-diacyl-sn-glycero-3-phospho-(1D-myo-inositol) + ATP = a 1,2-diacyl-sn-glycero-3-phospho-(1D-myo-inositol-3-phosphate) + ADP + H(+)</text>
        <dbReference type="Rhea" id="RHEA:12709"/>
        <dbReference type="ChEBI" id="CHEBI:15378"/>
        <dbReference type="ChEBI" id="CHEBI:30616"/>
        <dbReference type="ChEBI" id="CHEBI:57880"/>
        <dbReference type="ChEBI" id="CHEBI:58088"/>
        <dbReference type="ChEBI" id="CHEBI:456216"/>
        <dbReference type="EC" id="2.7.1.137"/>
    </reaction>
</comment>
<dbReference type="AlphaFoldDB" id="A0A131YI63"/>
<dbReference type="PROSITE" id="PS00916">
    <property type="entry name" value="PI3_4_KINASE_2"/>
    <property type="match status" value="1"/>
</dbReference>
<dbReference type="GO" id="GO:0005524">
    <property type="term" value="F:ATP binding"/>
    <property type="evidence" value="ECO:0007669"/>
    <property type="project" value="UniProtKB-KW"/>
</dbReference>
<feature type="domain" description="PIK helical" evidence="8">
    <location>
        <begin position="1"/>
        <end position="72"/>
    </location>
</feature>
<evidence type="ECO:0000256" key="4">
    <source>
        <dbReference type="ARBA" id="ARBA00022741"/>
    </source>
</evidence>
<dbReference type="Gene3D" id="1.25.40.70">
    <property type="entry name" value="Phosphatidylinositol 3-kinase, accessory domain (PIK)"/>
    <property type="match status" value="1"/>
</dbReference>
<keyword evidence="6" id="KW-0067">ATP-binding</keyword>
<dbReference type="PANTHER" id="PTHR10048">
    <property type="entry name" value="PHOSPHATIDYLINOSITOL KINASE"/>
    <property type="match status" value="1"/>
</dbReference>
<organism evidence="9">
    <name type="scientific">Rhipicephalus appendiculatus</name>
    <name type="common">Brown ear tick</name>
    <dbReference type="NCBI Taxonomy" id="34631"/>
    <lineage>
        <taxon>Eukaryota</taxon>
        <taxon>Metazoa</taxon>
        <taxon>Ecdysozoa</taxon>
        <taxon>Arthropoda</taxon>
        <taxon>Chelicerata</taxon>
        <taxon>Arachnida</taxon>
        <taxon>Acari</taxon>
        <taxon>Parasitiformes</taxon>
        <taxon>Ixodida</taxon>
        <taxon>Ixodoidea</taxon>
        <taxon>Ixodidae</taxon>
        <taxon>Rhipicephalinae</taxon>
        <taxon>Rhipicephalus</taxon>
        <taxon>Rhipicephalus</taxon>
    </lineage>
</organism>
<evidence type="ECO:0000259" key="8">
    <source>
        <dbReference type="PROSITE" id="PS51545"/>
    </source>
</evidence>
<evidence type="ECO:0000256" key="3">
    <source>
        <dbReference type="ARBA" id="ARBA00022679"/>
    </source>
</evidence>
<dbReference type="GO" id="GO:0043491">
    <property type="term" value="P:phosphatidylinositol 3-kinase/protein kinase B signal transduction"/>
    <property type="evidence" value="ECO:0007669"/>
    <property type="project" value="TreeGrafter"/>
</dbReference>
<proteinExistence type="predicted"/>
<protein>
    <recommendedName>
        <fullName evidence="2">phosphatidylinositol 3-kinase</fullName>
        <ecNumber evidence="2">2.7.1.137</ecNumber>
    </recommendedName>
</protein>
<dbReference type="PROSITE" id="PS51545">
    <property type="entry name" value="PIK_HELICAL"/>
    <property type="match status" value="1"/>
</dbReference>